<accession>A0A0J1BI31</accession>
<dbReference type="Proteomes" id="UP000036367">
    <property type="component" value="Unassembled WGS sequence"/>
</dbReference>
<evidence type="ECO:0000313" key="2">
    <source>
        <dbReference type="EMBL" id="KLU06211.1"/>
    </source>
</evidence>
<proteinExistence type="predicted"/>
<organism evidence="2 3">
    <name type="scientific">Rhodopirellula islandica</name>
    <dbReference type="NCBI Taxonomy" id="595434"/>
    <lineage>
        <taxon>Bacteria</taxon>
        <taxon>Pseudomonadati</taxon>
        <taxon>Planctomycetota</taxon>
        <taxon>Planctomycetia</taxon>
        <taxon>Pirellulales</taxon>
        <taxon>Pirellulaceae</taxon>
        <taxon>Rhodopirellula</taxon>
    </lineage>
</organism>
<reference evidence="2" key="1">
    <citation type="submission" date="2015-05" db="EMBL/GenBank/DDBJ databases">
        <title>Permanent draft genome of Rhodopirellula islandicus K833.</title>
        <authorList>
            <person name="Kizina J."/>
            <person name="Richter M."/>
            <person name="Glockner F.O."/>
            <person name="Harder J."/>
        </authorList>
    </citation>
    <scope>NUCLEOTIDE SEQUENCE [LARGE SCALE GENOMIC DNA]</scope>
    <source>
        <strain evidence="2">K833</strain>
    </source>
</reference>
<evidence type="ECO:0000313" key="3">
    <source>
        <dbReference type="Proteomes" id="UP000036367"/>
    </source>
</evidence>
<sequence>MDLPRSSSVDQSLPNTHASGLAGALAGQWRTDLPPRSGKPEGLCDR</sequence>
<dbReference type="STRING" id="595434.RISK_002062"/>
<name>A0A0J1BI31_RHOIS</name>
<gene>
    <name evidence="2" type="ORF">RISK_002062</name>
</gene>
<evidence type="ECO:0000256" key="1">
    <source>
        <dbReference type="SAM" id="MobiDB-lite"/>
    </source>
</evidence>
<feature type="region of interest" description="Disordered" evidence="1">
    <location>
        <begin position="1"/>
        <end position="46"/>
    </location>
</feature>
<comment type="caution">
    <text evidence="2">The sequence shown here is derived from an EMBL/GenBank/DDBJ whole genome shotgun (WGS) entry which is preliminary data.</text>
</comment>
<keyword evidence="3" id="KW-1185">Reference proteome</keyword>
<feature type="compositionally biased region" description="Polar residues" evidence="1">
    <location>
        <begin position="1"/>
        <end position="18"/>
    </location>
</feature>
<protein>
    <submittedName>
        <fullName evidence="2">Uncharacterized protein</fullName>
    </submittedName>
</protein>
<dbReference type="PATRIC" id="fig|595434.4.peg.1975"/>
<dbReference type="AlphaFoldDB" id="A0A0J1BI31"/>
<dbReference type="EMBL" id="LECT01000016">
    <property type="protein sequence ID" value="KLU06211.1"/>
    <property type="molecule type" value="Genomic_DNA"/>
</dbReference>